<feature type="non-terminal residue" evidence="1">
    <location>
        <position position="148"/>
    </location>
</feature>
<dbReference type="EMBL" id="SNRY01005362">
    <property type="protein sequence ID" value="KAA6315157.1"/>
    <property type="molecule type" value="Genomic_DNA"/>
</dbReference>
<protein>
    <recommendedName>
        <fullName evidence="2">Glycosyltransferase subfamily 4-like N-terminal domain-containing protein</fullName>
    </recommendedName>
</protein>
<dbReference type="AlphaFoldDB" id="A0A5J4Q0C7"/>
<reference evidence="1" key="1">
    <citation type="submission" date="2019-03" db="EMBL/GenBank/DDBJ databases">
        <title>Single cell metagenomics reveals metabolic interactions within the superorganism composed of flagellate Streblomastix strix and complex community of Bacteroidetes bacteria on its surface.</title>
        <authorList>
            <person name="Treitli S.C."/>
            <person name="Kolisko M."/>
            <person name="Husnik F."/>
            <person name="Keeling P."/>
            <person name="Hampl V."/>
        </authorList>
    </citation>
    <scope>NUCLEOTIDE SEQUENCE</scope>
    <source>
        <strain evidence="1">STM</strain>
    </source>
</reference>
<organism evidence="1">
    <name type="scientific">termite gut metagenome</name>
    <dbReference type="NCBI Taxonomy" id="433724"/>
    <lineage>
        <taxon>unclassified sequences</taxon>
        <taxon>metagenomes</taxon>
        <taxon>organismal metagenomes</taxon>
    </lineage>
</organism>
<evidence type="ECO:0000313" key="1">
    <source>
        <dbReference type="EMBL" id="KAA6315157.1"/>
    </source>
</evidence>
<accession>A0A5J4Q0C7</accession>
<evidence type="ECO:0008006" key="2">
    <source>
        <dbReference type="Google" id="ProtNLM"/>
    </source>
</evidence>
<comment type="caution">
    <text evidence="1">The sequence shown here is derived from an EMBL/GenBank/DDBJ whole genome shotgun (WGS) entry which is preliminary data.</text>
</comment>
<proteinExistence type="predicted"/>
<name>A0A5J4Q0C7_9ZZZZ</name>
<gene>
    <name evidence="1" type="ORF">EZS27_034344</name>
</gene>
<sequence length="148" mass="16821">MKIIFIVPGSGDSFYCGNCFRDSLHANALKRAGHEVVVMPLYLPLRDRSFQADSPLFFPATSLYLAQKYFRTKSMPRWMERMLNSDFSLNIAASFSGTTSSEGLEDMTLSMIQGEDTVFQQQVYTLIHWLKEQEQPDIIHLSSSLIIG</sequence>